<keyword evidence="5" id="KW-0046">Antibiotic resistance</keyword>
<dbReference type="HOGENOM" id="CLU_000604_1_2_11"/>
<dbReference type="PANTHER" id="PTHR42711">
    <property type="entry name" value="ABC TRANSPORTER ATP-BINDING PROTEIN"/>
    <property type="match status" value="1"/>
</dbReference>
<sequence>MTRCHYPHIRRRSTVRTVRTVLTARGVSHRYGGTVALDGVDLTVETGECVALLGPNGAGKTTLVNLAVGLLPRQRGGISLVGGDPRSARTRRHLGVVQQSLGFPGTLKVGELIAGAAVRGGRPRSNAAPIMAELGLTDLAERRAAKLSGGQRQRVQLAMALVTDPTLLVLDEPTVGLDAPTRRQLWRILERRREKGAGILLTTHLIDEAATVSDRVVVLAHGRTLASAAPAELVSRLPDRTITARTDLDDERLTALPEVASFEREGELVRIGTRHPERLLRALLAEDPALTGLRVEGAGLEEAVVALTTRPRDANRGRVR</sequence>
<reference evidence="7 8" key="1">
    <citation type="journal article" date="2009" name="Stand. Genomic Sci.">
        <title>Complete genome sequence of Saccharomonospora viridis type strain (P101).</title>
        <authorList>
            <person name="Pati A."/>
            <person name="Sikorski J."/>
            <person name="Nolan M."/>
            <person name="Lapidus A."/>
            <person name="Copeland A."/>
            <person name="Glavina Del Rio T."/>
            <person name="Lucas S."/>
            <person name="Chen F."/>
            <person name="Tice H."/>
            <person name="Pitluck S."/>
            <person name="Cheng J.F."/>
            <person name="Chertkov O."/>
            <person name="Brettin T."/>
            <person name="Han C."/>
            <person name="Detter J.C."/>
            <person name="Kuske C."/>
            <person name="Bruce D."/>
            <person name="Goodwin L."/>
            <person name="Chain P."/>
            <person name="D'haeseleer P."/>
            <person name="Chen A."/>
            <person name="Palaniappan K."/>
            <person name="Ivanova N."/>
            <person name="Mavromatis K."/>
            <person name="Mikhailova N."/>
            <person name="Rohde M."/>
            <person name="Tindall B.J."/>
            <person name="Goker M."/>
            <person name="Bristow J."/>
            <person name="Eisen J.A."/>
            <person name="Markowitz V."/>
            <person name="Hugenholtz P."/>
            <person name="Kyrpides N.C."/>
            <person name="Klenk H.P."/>
        </authorList>
    </citation>
    <scope>NUCLEOTIDE SEQUENCE [LARGE SCALE GENOMIC DNA]</scope>
    <source>
        <strain evidence="8">ATCC 15386 / DSM 43017 / JCM 3036 / NBRC 12207 / P101</strain>
    </source>
</reference>
<evidence type="ECO:0000256" key="3">
    <source>
        <dbReference type="ARBA" id="ARBA00022741"/>
    </source>
</evidence>
<dbReference type="KEGG" id="svi:Svir_02230"/>
<proteinExistence type="predicted"/>
<protein>
    <submittedName>
        <fullName evidence="7">ABC-type multidrug transport system, ATPase component</fullName>
    </submittedName>
</protein>
<dbReference type="CDD" id="cd03230">
    <property type="entry name" value="ABC_DR_subfamily_A"/>
    <property type="match status" value="1"/>
</dbReference>
<dbReference type="Gene3D" id="3.40.50.300">
    <property type="entry name" value="P-loop containing nucleotide triphosphate hydrolases"/>
    <property type="match status" value="1"/>
</dbReference>
<comment type="subcellular location">
    <subcellularLocation>
        <location evidence="1">Cell membrane</location>
        <topology evidence="1">Peripheral membrane protein</topology>
    </subcellularLocation>
</comment>
<dbReference type="SUPFAM" id="SSF52540">
    <property type="entry name" value="P-loop containing nucleoside triphosphate hydrolases"/>
    <property type="match status" value="1"/>
</dbReference>
<dbReference type="GO" id="GO:0046677">
    <property type="term" value="P:response to antibiotic"/>
    <property type="evidence" value="ECO:0007669"/>
    <property type="project" value="UniProtKB-KW"/>
</dbReference>
<evidence type="ECO:0000259" key="6">
    <source>
        <dbReference type="PROSITE" id="PS50893"/>
    </source>
</evidence>
<keyword evidence="8" id="KW-1185">Reference proteome</keyword>
<dbReference type="EMBL" id="CP001683">
    <property type="protein sequence ID" value="ACU95305.1"/>
    <property type="molecule type" value="Genomic_DNA"/>
</dbReference>
<dbReference type="PROSITE" id="PS50893">
    <property type="entry name" value="ABC_TRANSPORTER_2"/>
    <property type="match status" value="1"/>
</dbReference>
<evidence type="ECO:0000256" key="1">
    <source>
        <dbReference type="ARBA" id="ARBA00004202"/>
    </source>
</evidence>
<organism evidence="7 8">
    <name type="scientific">Saccharomonospora viridis (strain ATCC 15386 / DSM 43017 / JCM 3036 / CCUG 5913 / NBRC 12207 / NCIMB 9602 / P101)</name>
    <name type="common">Thermoactinomyces viridis</name>
    <dbReference type="NCBI Taxonomy" id="471857"/>
    <lineage>
        <taxon>Bacteria</taxon>
        <taxon>Bacillati</taxon>
        <taxon>Actinomycetota</taxon>
        <taxon>Actinomycetes</taxon>
        <taxon>Pseudonocardiales</taxon>
        <taxon>Pseudonocardiaceae</taxon>
        <taxon>Saccharomonospora</taxon>
    </lineage>
</organism>
<dbReference type="AlphaFoldDB" id="C7MSU4"/>
<evidence type="ECO:0000313" key="8">
    <source>
        <dbReference type="Proteomes" id="UP000000841"/>
    </source>
</evidence>
<dbReference type="InterPro" id="IPR017871">
    <property type="entry name" value="ABC_transporter-like_CS"/>
</dbReference>
<dbReference type="PROSITE" id="PS00211">
    <property type="entry name" value="ABC_TRANSPORTER_1"/>
    <property type="match status" value="1"/>
</dbReference>
<evidence type="ECO:0000256" key="4">
    <source>
        <dbReference type="ARBA" id="ARBA00022840"/>
    </source>
</evidence>
<dbReference type="SMART" id="SM00382">
    <property type="entry name" value="AAA"/>
    <property type="match status" value="1"/>
</dbReference>
<dbReference type="STRING" id="471857.Svir_02230"/>
<dbReference type="InterPro" id="IPR003439">
    <property type="entry name" value="ABC_transporter-like_ATP-bd"/>
</dbReference>
<dbReference type="Pfam" id="PF00005">
    <property type="entry name" value="ABC_tran"/>
    <property type="match status" value="1"/>
</dbReference>
<dbReference type="GO" id="GO:0005524">
    <property type="term" value="F:ATP binding"/>
    <property type="evidence" value="ECO:0007669"/>
    <property type="project" value="UniProtKB-KW"/>
</dbReference>
<name>C7MSU4_SACVD</name>
<dbReference type="GO" id="GO:0005886">
    <property type="term" value="C:plasma membrane"/>
    <property type="evidence" value="ECO:0007669"/>
    <property type="project" value="UniProtKB-SubCell"/>
</dbReference>
<feature type="domain" description="ABC transporter" evidence="6">
    <location>
        <begin position="22"/>
        <end position="246"/>
    </location>
</feature>
<gene>
    <name evidence="7" type="ordered locus">Svir_02230</name>
</gene>
<keyword evidence="2" id="KW-0813">Transport</keyword>
<evidence type="ECO:0000256" key="2">
    <source>
        <dbReference type="ARBA" id="ARBA00022448"/>
    </source>
</evidence>
<dbReference type="InterPro" id="IPR027417">
    <property type="entry name" value="P-loop_NTPase"/>
</dbReference>
<evidence type="ECO:0000256" key="5">
    <source>
        <dbReference type="ARBA" id="ARBA00023251"/>
    </source>
</evidence>
<dbReference type="InterPro" id="IPR003593">
    <property type="entry name" value="AAA+_ATPase"/>
</dbReference>
<dbReference type="GO" id="GO:0016887">
    <property type="term" value="F:ATP hydrolysis activity"/>
    <property type="evidence" value="ECO:0007669"/>
    <property type="project" value="InterPro"/>
</dbReference>
<accession>C7MSU4</accession>
<evidence type="ECO:0000313" key="7">
    <source>
        <dbReference type="EMBL" id="ACU95305.1"/>
    </source>
</evidence>
<dbReference type="Proteomes" id="UP000000841">
    <property type="component" value="Chromosome"/>
</dbReference>
<dbReference type="eggNOG" id="COG1131">
    <property type="taxonomic scope" value="Bacteria"/>
</dbReference>
<dbReference type="PANTHER" id="PTHR42711:SF17">
    <property type="entry name" value="ABC TRANSPORTER ATP-BINDING PROTEIN"/>
    <property type="match status" value="1"/>
</dbReference>
<keyword evidence="3" id="KW-0547">Nucleotide-binding</keyword>
<keyword evidence="4" id="KW-0067">ATP-binding</keyword>
<dbReference type="InterPro" id="IPR050763">
    <property type="entry name" value="ABC_transporter_ATP-binding"/>
</dbReference>